<sequence length="244" mass="28774">MKWHIASVSWGKDSLAMLLMLIAKGYPLNEVVFYDTGMEFEAIYHTRDQMLPSLEQLGIKYTRLEPENPFLFDMLERPVCSKQKGTHQGYGWCGGLCRWGTTGKLKAIDRYAEERDAMVYVGIAADETPRLEKERKPYKLHPLAEWGMPEADAMAYCYENGFSWLEGTIRLYDVLDRVSCWCCCNKNLRELRNMYIYLPEYWERLKDLQRKIDRPMKGYYKGKPRGVFELEQRFRAELEQEARA</sequence>
<evidence type="ECO:0000313" key="2">
    <source>
        <dbReference type="EMBL" id="DAE26199.1"/>
    </source>
</evidence>
<dbReference type="Gene3D" id="3.40.50.620">
    <property type="entry name" value="HUPs"/>
    <property type="match status" value="1"/>
</dbReference>
<dbReference type="GO" id="GO:0003824">
    <property type="term" value="F:catalytic activity"/>
    <property type="evidence" value="ECO:0007669"/>
    <property type="project" value="InterPro"/>
</dbReference>
<organism evidence="2">
    <name type="scientific">Siphoviridae sp. ctcMb1</name>
    <dbReference type="NCBI Taxonomy" id="2827276"/>
    <lineage>
        <taxon>Viruses</taxon>
        <taxon>Duplodnaviria</taxon>
        <taxon>Heunggongvirae</taxon>
        <taxon>Uroviricota</taxon>
        <taxon>Caudoviricetes</taxon>
    </lineage>
</organism>
<dbReference type="InterPro" id="IPR002500">
    <property type="entry name" value="PAPS_reduct_dom"/>
</dbReference>
<dbReference type="Pfam" id="PF01507">
    <property type="entry name" value="PAPS_reduct"/>
    <property type="match status" value="1"/>
</dbReference>
<feature type="domain" description="Phosphoadenosine phosphosulphate reductase" evidence="1">
    <location>
        <begin position="6"/>
        <end position="67"/>
    </location>
</feature>
<proteinExistence type="predicted"/>
<evidence type="ECO:0000259" key="1">
    <source>
        <dbReference type="Pfam" id="PF01507"/>
    </source>
</evidence>
<accession>A0A8S5R404</accession>
<dbReference type="SUPFAM" id="SSF52402">
    <property type="entry name" value="Adenine nucleotide alpha hydrolases-like"/>
    <property type="match status" value="1"/>
</dbReference>
<reference evidence="2" key="1">
    <citation type="journal article" date="2021" name="Proc. Natl. Acad. Sci. U.S.A.">
        <title>A Catalog of Tens of Thousands of Viruses from Human Metagenomes Reveals Hidden Associations with Chronic Diseases.</title>
        <authorList>
            <person name="Tisza M.J."/>
            <person name="Buck C.B."/>
        </authorList>
    </citation>
    <scope>NUCLEOTIDE SEQUENCE</scope>
    <source>
        <strain evidence="2">CtcMb1</strain>
    </source>
</reference>
<protein>
    <submittedName>
        <fullName evidence="2">Phosphoadenosine-phosphosulfate reductase</fullName>
    </submittedName>
</protein>
<dbReference type="EMBL" id="BK015811">
    <property type="protein sequence ID" value="DAE26199.1"/>
    <property type="molecule type" value="Genomic_DNA"/>
</dbReference>
<dbReference type="InterPro" id="IPR014729">
    <property type="entry name" value="Rossmann-like_a/b/a_fold"/>
</dbReference>
<name>A0A8S5R404_9CAUD</name>